<sequence>MTAARQDVQEKGAHKGRRVPYDPGVILRFNIPIILTCLCLASLMLEPLFTSRAALAFLVFGALLMLHRTKISLVTLNRHWYLLILPVYCLLSIFWSQYPAVTARQGFQLALTLIIAIVIAARVAPRNLFFILFVCNLMVLALCLIFGSRPGTGAWQGIFASKNAFATVIAMVFLFSLALIYEKRVKLTLKIVALGIMAVCPFLLLKAQSAGVIMGLVPPVMMMVLFQLTRSWKPVQRITILTFATWAAIVAGLALAPHFSDMFASVLRYFGKDPTLTGRTELWDIAFAHIRDHPMLGIGYRAYWVIGNPDAEALWLKFGVKSGGGFHFHNLYISNAVEIGIIGVAIQTVILFGTFIAALYKLIIAPTTEKMFFVMFMLFILYRSFGEVQVFFGFSDVSMLVYAICVYSLKKEDTERRPSSRAARRRLRPGPKPATAPPPAPAEPEPVT</sequence>
<dbReference type="EMBL" id="BMZB01000001">
    <property type="protein sequence ID" value="GGZ26192.1"/>
    <property type="molecule type" value="Genomic_DNA"/>
</dbReference>
<feature type="transmembrane region" description="Helical" evidence="6">
    <location>
        <begin position="104"/>
        <end position="121"/>
    </location>
</feature>
<feature type="compositionally biased region" description="Pro residues" evidence="5">
    <location>
        <begin position="430"/>
        <end position="448"/>
    </location>
</feature>
<evidence type="ECO:0000256" key="5">
    <source>
        <dbReference type="SAM" id="MobiDB-lite"/>
    </source>
</evidence>
<comment type="caution">
    <text evidence="8">The sequence shown here is derived from an EMBL/GenBank/DDBJ whole genome shotgun (WGS) entry which is preliminary data.</text>
</comment>
<keyword evidence="8" id="KW-0436">Ligase</keyword>
<gene>
    <name evidence="8" type="primary">exoQ</name>
    <name evidence="8" type="ORF">GCM10011273_09590</name>
</gene>
<feature type="domain" description="O-antigen ligase-related" evidence="7">
    <location>
        <begin position="199"/>
        <end position="346"/>
    </location>
</feature>
<dbReference type="Pfam" id="PF04932">
    <property type="entry name" value="Wzy_C"/>
    <property type="match status" value="1"/>
</dbReference>
<keyword evidence="9" id="KW-1185">Reference proteome</keyword>
<dbReference type="GO" id="GO:0016874">
    <property type="term" value="F:ligase activity"/>
    <property type="evidence" value="ECO:0007669"/>
    <property type="project" value="UniProtKB-KW"/>
</dbReference>
<feature type="transmembrane region" description="Helical" evidence="6">
    <location>
        <begin position="367"/>
        <end position="385"/>
    </location>
</feature>
<keyword evidence="4 6" id="KW-0472">Membrane</keyword>
<evidence type="ECO:0000256" key="2">
    <source>
        <dbReference type="ARBA" id="ARBA00022692"/>
    </source>
</evidence>
<feature type="region of interest" description="Disordered" evidence="5">
    <location>
        <begin position="412"/>
        <end position="448"/>
    </location>
</feature>
<evidence type="ECO:0000313" key="8">
    <source>
        <dbReference type="EMBL" id="GGZ26192.1"/>
    </source>
</evidence>
<protein>
    <submittedName>
        <fullName evidence="8">Ligase</fullName>
    </submittedName>
</protein>
<organism evidence="8 9">
    <name type="scientific">Asticcacaulis endophyticus</name>
    <dbReference type="NCBI Taxonomy" id="1395890"/>
    <lineage>
        <taxon>Bacteria</taxon>
        <taxon>Pseudomonadati</taxon>
        <taxon>Pseudomonadota</taxon>
        <taxon>Alphaproteobacteria</taxon>
        <taxon>Caulobacterales</taxon>
        <taxon>Caulobacteraceae</taxon>
        <taxon>Asticcacaulis</taxon>
    </lineage>
</organism>
<evidence type="ECO:0000256" key="4">
    <source>
        <dbReference type="ARBA" id="ARBA00023136"/>
    </source>
</evidence>
<keyword evidence="3 6" id="KW-1133">Transmembrane helix</keyword>
<dbReference type="RefSeq" id="WP_189485201.1">
    <property type="nucleotide sequence ID" value="NZ_BMZB01000001.1"/>
</dbReference>
<feature type="transmembrane region" description="Helical" evidence="6">
    <location>
        <begin position="240"/>
        <end position="259"/>
    </location>
</feature>
<dbReference type="PANTHER" id="PTHR37422:SF17">
    <property type="entry name" value="O-ANTIGEN LIGASE"/>
    <property type="match status" value="1"/>
</dbReference>
<feature type="transmembrane region" description="Helical" evidence="6">
    <location>
        <begin position="25"/>
        <end position="43"/>
    </location>
</feature>
<feature type="transmembrane region" description="Helical" evidence="6">
    <location>
        <begin position="187"/>
        <end position="204"/>
    </location>
</feature>
<evidence type="ECO:0000259" key="7">
    <source>
        <dbReference type="Pfam" id="PF04932"/>
    </source>
</evidence>
<dbReference type="InterPro" id="IPR007016">
    <property type="entry name" value="O-antigen_ligase-rel_domated"/>
</dbReference>
<dbReference type="GO" id="GO:0016020">
    <property type="term" value="C:membrane"/>
    <property type="evidence" value="ECO:0007669"/>
    <property type="project" value="UniProtKB-SubCell"/>
</dbReference>
<evidence type="ECO:0000313" key="9">
    <source>
        <dbReference type="Proteomes" id="UP000662572"/>
    </source>
</evidence>
<feature type="transmembrane region" description="Helical" evidence="6">
    <location>
        <begin position="49"/>
        <end position="67"/>
    </location>
</feature>
<evidence type="ECO:0000256" key="1">
    <source>
        <dbReference type="ARBA" id="ARBA00004141"/>
    </source>
</evidence>
<accession>A0A918PY78</accession>
<feature type="transmembrane region" description="Helical" evidence="6">
    <location>
        <begin position="339"/>
        <end position="360"/>
    </location>
</feature>
<comment type="subcellular location">
    <subcellularLocation>
        <location evidence="1">Membrane</location>
        <topology evidence="1">Multi-pass membrane protein</topology>
    </subcellularLocation>
</comment>
<dbReference type="PANTHER" id="PTHR37422">
    <property type="entry name" value="TEICHURONIC ACID BIOSYNTHESIS PROTEIN TUAE"/>
    <property type="match status" value="1"/>
</dbReference>
<feature type="transmembrane region" description="Helical" evidence="6">
    <location>
        <begin position="79"/>
        <end position="98"/>
    </location>
</feature>
<reference evidence="8" key="1">
    <citation type="journal article" date="2014" name="Int. J. Syst. Evol. Microbiol.">
        <title>Complete genome sequence of Corynebacterium casei LMG S-19264T (=DSM 44701T), isolated from a smear-ripened cheese.</title>
        <authorList>
            <consortium name="US DOE Joint Genome Institute (JGI-PGF)"/>
            <person name="Walter F."/>
            <person name="Albersmeier A."/>
            <person name="Kalinowski J."/>
            <person name="Ruckert C."/>
        </authorList>
    </citation>
    <scope>NUCLEOTIDE SEQUENCE</scope>
    <source>
        <strain evidence="8">KCTC 32296</strain>
    </source>
</reference>
<dbReference type="AlphaFoldDB" id="A0A918PY78"/>
<feature type="transmembrane region" description="Helical" evidence="6">
    <location>
        <begin position="159"/>
        <end position="180"/>
    </location>
</feature>
<evidence type="ECO:0000256" key="6">
    <source>
        <dbReference type="SAM" id="Phobius"/>
    </source>
</evidence>
<dbReference type="InterPro" id="IPR051533">
    <property type="entry name" value="WaaL-like"/>
</dbReference>
<evidence type="ECO:0000256" key="3">
    <source>
        <dbReference type="ARBA" id="ARBA00022989"/>
    </source>
</evidence>
<keyword evidence="2 6" id="KW-0812">Transmembrane</keyword>
<feature type="transmembrane region" description="Helical" evidence="6">
    <location>
        <begin position="210"/>
        <end position="228"/>
    </location>
</feature>
<proteinExistence type="predicted"/>
<feature type="transmembrane region" description="Helical" evidence="6">
    <location>
        <begin position="128"/>
        <end position="147"/>
    </location>
</feature>
<dbReference type="Proteomes" id="UP000662572">
    <property type="component" value="Unassembled WGS sequence"/>
</dbReference>
<reference evidence="8" key="2">
    <citation type="submission" date="2020-09" db="EMBL/GenBank/DDBJ databases">
        <authorList>
            <person name="Sun Q."/>
            <person name="Kim S."/>
        </authorList>
    </citation>
    <scope>NUCLEOTIDE SEQUENCE</scope>
    <source>
        <strain evidence="8">KCTC 32296</strain>
    </source>
</reference>
<name>A0A918PY78_9CAUL</name>